<dbReference type="Gene3D" id="3.50.90.10">
    <property type="entry name" value="YerB-like"/>
    <property type="match status" value="1"/>
</dbReference>
<keyword evidence="2" id="KW-0732">Signal</keyword>
<dbReference type="EMBL" id="JARMAB010000007">
    <property type="protein sequence ID" value="MED1202654.1"/>
    <property type="molecule type" value="Genomic_DNA"/>
</dbReference>
<evidence type="ECO:0000259" key="3">
    <source>
        <dbReference type="Pfam" id="PF11258"/>
    </source>
</evidence>
<comment type="caution">
    <text evidence="5">The sequence shown here is derived from an EMBL/GenBank/DDBJ whole genome shotgun (WGS) entry which is preliminary data.</text>
</comment>
<feature type="signal peptide" evidence="2">
    <location>
        <begin position="1"/>
        <end position="22"/>
    </location>
</feature>
<feature type="domain" description="DUF3048" evidence="4">
    <location>
        <begin position="220"/>
        <end position="330"/>
    </location>
</feature>
<evidence type="ECO:0000259" key="4">
    <source>
        <dbReference type="Pfam" id="PF17479"/>
    </source>
</evidence>
<reference evidence="5 6" key="1">
    <citation type="submission" date="2023-03" db="EMBL/GenBank/DDBJ databases">
        <title>Bacillus Genome Sequencing.</title>
        <authorList>
            <person name="Dunlap C."/>
        </authorList>
    </citation>
    <scope>NUCLEOTIDE SEQUENCE [LARGE SCALE GENOMIC DNA]</scope>
    <source>
        <strain evidence="5 6">B-23453</strain>
    </source>
</reference>
<dbReference type="InterPro" id="IPR023158">
    <property type="entry name" value="YerB-like_sf"/>
</dbReference>
<organism evidence="5 6">
    <name type="scientific">Heyndrickxia acidicola</name>
    <dbReference type="NCBI Taxonomy" id="209389"/>
    <lineage>
        <taxon>Bacteria</taxon>
        <taxon>Bacillati</taxon>
        <taxon>Bacillota</taxon>
        <taxon>Bacilli</taxon>
        <taxon>Bacillales</taxon>
        <taxon>Bacillaceae</taxon>
        <taxon>Heyndrickxia</taxon>
    </lineage>
</organism>
<dbReference type="Proteomes" id="UP001341444">
    <property type="component" value="Unassembled WGS sequence"/>
</dbReference>
<dbReference type="InterPro" id="IPR035328">
    <property type="entry name" value="DUF3048_C"/>
</dbReference>
<dbReference type="RefSeq" id="WP_066267140.1">
    <property type="nucleotide sequence ID" value="NZ_JARMAB010000007.1"/>
</dbReference>
<sequence>MQNRYFVWIFTFLFMLSACSHKDPNAGQTKRANPSAKTAENHHAEKDFQFPLTGEKTGQESSSRAVAVMINNHTKARPQSGIAEADIVYEVLAEGNITRFLAIFQSEKPRNIGPVRSARDYFIRLAKGYDSFYVAHGYSPEAKKMLQQGFIDNINGIQYDGTLFKRWSARVAPHNSYITFQNIEKGAKLKHYEMSTPPAPLSFDSNKEIGELTGTDITKVKITYSQDQDYNPVFQYDASLKKFKRYSGGVQTVDLETKKPVLIDNLFIPVMEHKRIDSYGRLSINLTSGGKAYLVQRGKLREVEWQNDGGRILPYENGSPIKLIPGKTWISIIPDAGRVTYTK</sequence>
<proteinExistence type="predicted"/>
<name>A0ABU6MDB9_9BACI</name>
<feature type="domain" description="DUF3048" evidence="3">
    <location>
        <begin position="52"/>
        <end position="192"/>
    </location>
</feature>
<feature type="compositionally biased region" description="Basic and acidic residues" evidence="1">
    <location>
        <begin position="39"/>
        <end position="48"/>
    </location>
</feature>
<evidence type="ECO:0000256" key="2">
    <source>
        <dbReference type="SAM" id="SignalP"/>
    </source>
</evidence>
<dbReference type="PROSITE" id="PS51257">
    <property type="entry name" value="PROKAR_LIPOPROTEIN"/>
    <property type="match status" value="1"/>
</dbReference>
<feature type="chain" id="PRO_5046472967" evidence="2">
    <location>
        <begin position="23"/>
        <end position="343"/>
    </location>
</feature>
<dbReference type="InterPro" id="IPR021416">
    <property type="entry name" value="DUF3048_N"/>
</dbReference>
<protein>
    <submittedName>
        <fullName evidence="5">DUF3048 domain-containing protein</fullName>
    </submittedName>
</protein>
<evidence type="ECO:0000313" key="6">
    <source>
        <dbReference type="Proteomes" id="UP001341444"/>
    </source>
</evidence>
<dbReference type="SUPFAM" id="SSF159774">
    <property type="entry name" value="YerB-like"/>
    <property type="match status" value="1"/>
</dbReference>
<gene>
    <name evidence="5" type="ORF">P4T90_06045</name>
</gene>
<dbReference type="Pfam" id="PF17479">
    <property type="entry name" value="DUF3048_C"/>
    <property type="match status" value="1"/>
</dbReference>
<feature type="compositionally biased region" description="Polar residues" evidence="1">
    <location>
        <begin position="26"/>
        <end position="38"/>
    </location>
</feature>
<accession>A0ABU6MDB9</accession>
<keyword evidence="6" id="KW-1185">Reference proteome</keyword>
<evidence type="ECO:0000256" key="1">
    <source>
        <dbReference type="SAM" id="MobiDB-lite"/>
    </source>
</evidence>
<evidence type="ECO:0000313" key="5">
    <source>
        <dbReference type="EMBL" id="MED1202654.1"/>
    </source>
</evidence>
<feature type="region of interest" description="Disordered" evidence="1">
    <location>
        <begin position="24"/>
        <end position="59"/>
    </location>
</feature>
<dbReference type="Pfam" id="PF11258">
    <property type="entry name" value="DUF3048"/>
    <property type="match status" value="1"/>
</dbReference>